<organism evidence="2 3">
    <name type="scientific">Domibacillus aminovorans</name>
    <dbReference type="NCBI Taxonomy" id="29332"/>
    <lineage>
        <taxon>Bacteria</taxon>
        <taxon>Bacillati</taxon>
        <taxon>Bacillota</taxon>
        <taxon>Bacilli</taxon>
        <taxon>Bacillales</taxon>
        <taxon>Bacillaceae</taxon>
        <taxon>Domibacillus</taxon>
    </lineage>
</organism>
<protein>
    <submittedName>
        <fullName evidence="2">Uncharacterized protein</fullName>
    </submittedName>
</protein>
<proteinExistence type="predicted"/>
<evidence type="ECO:0000256" key="1">
    <source>
        <dbReference type="SAM" id="Phobius"/>
    </source>
</evidence>
<sequence length="195" mass="22428">MKKFLYGIAAVSALLITGTVVFLMMNYHTTGEGALKELEARTEGQVIPVDHVKVLVIKESGDIFSAYSMMHYPFGWFEDFSELHPTGWNVYDLEREGSILYTNDRRNIFSFGLLKNKQINYAIMRIGELDDKKLDMNNTLPLFPVENYLDNPAIEDVKLWVTGGTIDPTQKTDEVVFLDQHKEIVQVNKENFQRK</sequence>
<dbReference type="AlphaFoldDB" id="A0A177L1J6"/>
<evidence type="ECO:0000313" key="2">
    <source>
        <dbReference type="EMBL" id="OAH59145.1"/>
    </source>
</evidence>
<feature type="transmembrane region" description="Helical" evidence="1">
    <location>
        <begin position="6"/>
        <end position="27"/>
    </location>
</feature>
<evidence type="ECO:0000313" key="3">
    <source>
        <dbReference type="Proteomes" id="UP000077271"/>
    </source>
</evidence>
<accession>A0A177L1J6</accession>
<dbReference type="Proteomes" id="UP000077271">
    <property type="component" value="Unassembled WGS sequence"/>
</dbReference>
<comment type="caution">
    <text evidence="2">The sequence shown here is derived from an EMBL/GenBank/DDBJ whole genome shotgun (WGS) entry which is preliminary data.</text>
</comment>
<dbReference type="EMBL" id="LQWZ01000006">
    <property type="protein sequence ID" value="OAH59145.1"/>
    <property type="molecule type" value="Genomic_DNA"/>
</dbReference>
<keyword evidence="1" id="KW-1133">Transmembrane helix</keyword>
<dbReference type="RefSeq" id="WP_018393200.1">
    <property type="nucleotide sequence ID" value="NZ_LQWZ01000006.1"/>
</dbReference>
<gene>
    <name evidence="2" type="ORF">AWH48_16280</name>
</gene>
<reference evidence="2 3" key="1">
    <citation type="submission" date="2016-01" db="EMBL/GenBank/DDBJ databases">
        <title>Investigation of taxonomic status of Bacillus aminovorans.</title>
        <authorList>
            <person name="Verma A."/>
            <person name="Pal Y."/>
            <person name="Krishnamurthi S."/>
        </authorList>
    </citation>
    <scope>NUCLEOTIDE SEQUENCE [LARGE SCALE GENOMIC DNA]</scope>
    <source>
        <strain evidence="2 3">DSM 4337</strain>
    </source>
</reference>
<keyword evidence="1" id="KW-0812">Transmembrane</keyword>
<name>A0A177L1J6_9BACI</name>
<keyword evidence="1" id="KW-0472">Membrane</keyword>